<keyword evidence="1" id="KW-0812">Transmembrane</keyword>
<feature type="transmembrane region" description="Helical" evidence="1">
    <location>
        <begin position="23"/>
        <end position="45"/>
    </location>
</feature>
<sequence>FAVCTHRKTIVLKQLSVSIQKRYLFIVFYFFVSSFVFSNCFNNLVSEFIL</sequence>
<protein>
    <submittedName>
        <fullName evidence="2">Uncharacterized protein</fullName>
    </submittedName>
</protein>
<name>A0AAD7ZTJ0_DIPPU</name>
<evidence type="ECO:0000313" key="3">
    <source>
        <dbReference type="Proteomes" id="UP001233999"/>
    </source>
</evidence>
<dbReference type="AlphaFoldDB" id="A0AAD7ZTJ0"/>
<dbReference type="EMBL" id="JASPKZ010006894">
    <property type="protein sequence ID" value="KAJ9586584.1"/>
    <property type="molecule type" value="Genomic_DNA"/>
</dbReference>
<evidence type="ECO:0000313" key="2">
    <source>
        <dbReference type="EMBL" id="KAJ9586584.1"/>
    </source>
</evidence>
<reference evidence="2" key="2">
    <citation type="submission" date="2023-05" db="EMBL/GenBank/DDBJ databases">
        <authorList>
            <person name="Fouks B."/>
        </authorList>
    </citation>
    <scope>NUCLEOTIDE SEQUENCE</scope>
    <source>
        <strain evidence="2">Stay&amp;Tobe</strain>
        <tissue evidence="2">Testes</tissue>
    </source>
</reference>
<proteinExistence type="predicted"/>
<feature type="non-terminal residue" evidence="2">
    <location>
        <position position="50"/>
    </location>
</feature>
<organism evidence="2 3">
    <name type="scientific">Diploptera punctata</name>
    <name type="common">Pacific beetle cockroach</name>
    <dbReference type="NCBI Taxonomy" id="6984"/>
    <lineage>
        <taxon>Eukaryota</taxon>
        <taxon>Metazoa</taxon>
        <taxon>Ecdysozoa</taxon>
        <taxon>Arthropoda</taxon>
        <taxon>Hexapoda</taxon>
        <taxon>Insecta</taxon>
        <taxon>Pterygota</taxon>
        <taxon>Neoptera</taxon>
        <taxon>Polyneoptera</taxon>
        <taxon>Dictyoptera</taxon>
        <taxon>Blattodea</taxon>
        <taxon>Blaberoidea</taxon>
        <taxon>Blaberidae</taxon>
        <taxon>Diplopterinae</taxon>
        <taxon>Diploptera</taxon>
    </lineage>
</organism>
<keyword evidence="1" id="KW-1133">Transmembrane helix</keyword>
<keyword evidence="3" id="KW-1185">Reference proteome</keyword>
<reference evidence="2" key="1">
    <citation type="journal article" date="2023" name="IScience">
        <title>Live-bearing cockroach genome reveals convergent evolutionary mechanisms linked to viviparity in insects and beyond.</title>
        <authorList>
            <person name="Fouks B."/>
            <person name="Harrison M.C."/>
            <person name="Mikhailova A.A."/>
            <person name="Marchal E."/>
            <person name="English S."/>
            <person name="Carruthers M."/>
            <person name="Jennings E.C."/>
            <person name="Chiamaka E.L."/>
            <person name="Frigard R.A."/>
            <person name="Pippel M."/>
            <person name="Attardo G.M."/>
            <person name="Benoit J.B."/>
            <person name="Bornberg-Bauer E."/>
            <person name="Tobe S.S."/>
        </authorList>
    </citation>
    <scope>NUCLEOTIDE SEQUENCE</scope>
    <source>
        <strain evidence="2">Stay&amp;Tobe</strain>
    </source>
</reference>
<evidence type="ECO:0000256" key="1">
    <source>
        <dbReference type="SAM" id="Phobius"/>
    </source>
</evidence>
<accession>A0AAD7ZTJ0</accession>
<feature type="non-terminal residue" evidence="2">
    <location>
        <position position="1"/>
    </location>
</feature>
<keyword evidence="1" id="KW-0472">Membrane</keyword>
<dbReference type="Proteomes" id="UP001233999">
    <property type="component" value="Unassembled WGS sequence"/>
</dbReference>
<comment type="caution">
    <text evidence="2">The sequence shown here is derived from an EMBL/GenBank/DDBJ whole genome shotgun (WGS) entry which is preliminary data.</text>
</comment>
<gene>
    <name evidence="2" type="ORF">L9F63_028373</name>
</gene>